<comment type="caution">
    <text evidence="1">The sequence shown here is derived from an EMBL/GenBank/DDBJ whole genome shotgun (WGS) entry which is preliminary data.</text>
</comment>
<proteinExistence type="predicted"/>
<sequence>MNAVANQKATHLSCWFGRDLARIGQSTNSVSKSFECLSSSEAVIMKLTLLQQESPIKQGISPILREKPSESGVIEGIETGMIGLAKLPKRIESCEV</sequence>
<evidence type="ECO:0000313" key="2">
    <source>
        <dbReference type="Proteomes" id="UP000236291"/>
    </source>
</evidence>
<reference evidence="1 2" key="2">
    <citation type="journal article" date="2017" name="Front. Plant Sci.">
        <title>Gene Classification and Mining of Molecular Markers Useful in Red Clover (Trifolium pratense) Breeding.</title>
        <authorList>
            <person name="Istvanek J."/>
            <person name="Dluhosova J."/>
            <person name="Dluhos P."/>
            <person name="Patkova L."/>
            <person name="Nedelnik J."/>
            <person name="Repkova J."/>
        </authorList>
    </citation>
    <scope>NUCLEOTIDE SEQUENCE [LARGE SCALE GENOMIC DNA]</scope>
    <source>
        <strain evidence="2">cv. Tatra</strain>
        <tissue evidence="1">Young leaves</tissue>
    </source>
</reference>
<dbReference type="EMBL" id="ASHM01081736">
    <property type="protein sequence ID" value="PNX59956.1"/>
    <property type="molecule type" value="Genomic_DNA"/>
</dbReference>
<protein>
    <submittedName>
        <fullName evidence="1">Uncharacterized protein</fullName>
    </submittedName>
</protein>
<organism evidence="1 2">
    <name type="scientific">Trifolium pratense</name>
    <name type="common">Red clover</name>
    <dbReference type="NCBI Taxonomy" id="57577"/>
    <lineage>
        <taxon>Eukaryota</taxon>
        <taxon>Viridiplantae</taxon>
        <taxon>Streptophyta</taxon>
        <taxon>Embryophyta</taxon>
        <taxon>Tracheophyta</taxon>
        <taxon>Spermatophyta</taxon>
        <taxon>Magnoliopsida</taxon>
        <taxon>eudicotyledons</taxon>
        <taxon>Gunneridae</taxon>
        <taxon>Pentapetalae</taxon>
        <taxon>rosids</taxon>
        <taxon>fabids</taxon>
        <taxon>Fabales</taxon>
        <taxon>Fabaceae</taxon>
        <taxon>Papilionoideae</taxon>
        <taxon>50 kb inversion clade</taxon>
        <taxon>NPAAA clade</taxon>
        <taxon>Hologalegina</taxon>
        <taxon>IRL clade</taxon>
        <taxon>Trifolieae</taxon>
        <taxon>Trifolium</taxon>
    </lineage>
</organism>
<reference evidence="1 2" key="1">
    <citation type="journal article" date="2014" name="Am. J. Bot.">
        <title>Genome assembly and annotation for red clover (Trifolium pratense; Fabaceae).</title>
        <authorList>
            <person name="Istvanek J."/>
            <person name="Jaros M."/>
            <person name="Krenek A."/>
            <person name="Repkova J."/>
        </authorList>
    </citation>
    <scope>NUCLEOTIDE SEQUENCE [LARGE SCALE GENOMIC DNA]</scope>
    <source>
        <strain evidence="2">cv. Tatra</strain>
        <tissue evidence="1">Young leaves</tissue>
    </source>
</reference>
<dbReference type="AlphaFoldDB" id="A0A2K3K125"/>
<accession>A0A2K3K125</accession>
<evidence type="ECO:0000313" key="1">
    <source>
        <dbReference type="EMBL" id="PNX59956.1"/>
    </source>
</evidence>
<gene>
    <name evidence="1" type="ORF">L195_g051682</name>
</gene>
<dbReference type="Proteomes" id="UP000236291">
    <property type="component" value="Unassembled WGS sequence"/>
</dbReference>
<name>A0A2K3K125_TRIPR</name>